<reference evidence="3 4" key="1">
    <citation type="journal article" date="2017" name="Int. J. Parasitol.">
        <title>The genome of the protozoan parasite Cystoisospora suis and a reverse vaccinology approach to identify vaccine candidates.</title>
        <authorList>
            <person name="Palmieri N."/>
            <person name="Shrestha A."/>
            <person name="Ruttkowski B."/>
            <person name="Beck T."/>
            <person name="Vogl C."/>
            <person name="Tomley F."/>
            <person name="Blake D.P."/>
            <person name="Joachim A."/>
        </authorList>
    </citation>
    <scope>NUCLEOTIDE SEQUENCE [LARGE SCALE GENOMIC DNA]</scope>
    <source>
        <strain evidence="3 4">Wien I</strain>
    </source>
</reference>
<feature type="region of interest" description="Disordered" evidence="1">
    <location>
        <begin position="142"/>
        <end position="169"/>
    </location>
</feature>
<dbReference type="EMBL" id="MIGC01004523">
    <property type="protein sequence ID" value="PHJ17968.1"/>
    <property type="molecule type" value="Genomic_DNA"/>
</dbReference>
<feature type="compositionally biased region" description="Polar residues" evidence="1">
    <location>
        <begin position="153"/>
        <end position="165"/>
    </location>
</feature>
<evidence type="ECO:0000256" key="1">
    <source>
        <dbReference type="SAM" id="MobiDB-lite"/>
    </source>
</evidence>
<dbReference type="VEuPathDB" id="ToxoDB:CSUI_008208"/>
<feature type="transmembrane region" description="Helical" evidence="2">
    <location>
        <begin position="90"/>
        <end position="109"/>
    </location>
</feature>
<organism evidence="3 4">
    <name type="scientific">Cystoisospora suis</name>
    <dbReference type="NCBI Taxonomy" id="483139"/>
    <lineage>
        <taxon>Eukaryota</taxon>
        <taxon>Sar</taxon>
        <taxon>Alveolata</taxon>
        <taxon>Apicomplexa</taxon>
        <taxon>Conoidasida</taxon>
        <taxon>Coccidia</taxon>
        <taxon>Eucoccidiorida</taxon>
        <taxon>Eimeriorina</taxon>
        <taxon>Sarcocystidae</taxon>
        <taxon>Cystoisospora</taxon>
    </lineage>
</organism>
<proteinExistence type="predicted"/>
<dbReference type="AlphaFoldDB" id="A0A2C6KMX5"/>
<keyword evidence="2" id="KW-0472">Membrane</keyword>
<name>A0A2C6KMX5_9APIC</name>
<evidence type="ECO:0000313" key="4">
    <source>
        <dbReference type="Proteomes" id="UP000221165"/>
    </source>
</evidence>
<sequence>MGLATRSSGTKFFLTASFIAAAIFLFWRAGNVFWRCLADVGAAEKSGGGSTPRSLSSSNRLEECAQQVLELEETRKLKHSLLLKLSQSPLGVAPAIMLVIAMLAVGLVATTQGARLPDEEAPPPATVPARLREFWNNLNLPQLSKPESDTEAPPTQETSTTSTNGGKWAEWLGRLPIPGQGTPPLELLEGDNLRYVVGKGWTGRGDKVEKGKNPIQVTFFGKLTFTVYLPGTVDDVLRDEGVLGNFKKSMKTVKVDHTGPKPRVIWGRDESPAFELYKTFDTPTTRYDVYLPESAVEALNEKARLTRVADGDLTLLLLRVLEVVHTTYGTFLGSRPQSGRAS</sequence>
<feature type="transmembrane region" description="Helical" evidence="2">
    <location>
        <begin position="12"/>
        <end position="30"/>
    </location>
</feature>
<protein>
    <recommendedName>
        <fullName evidence="5">Transmembrane protein</fullName>
    </recommendedName>
</protein>
<evidence type="ECO:0000313" key="3">
    <source>
        <dbReference type="EMBL" id="PHJ17968.1"/>
    </source>
</evidence>
<evidence type="ECO:0008006" key="5">
    <source>
        <dbReference type="Google" id="ProtNLM"/>
    </source>
</evidence>
<dbReference type="RefSeq" id="XP_067919681.1">
    <property type="nucleotide sequence ID" value="XM_068068343.1"/>
</dbReference>
<keyword evidence="4" id="KW-1185">Reference proteome</keyword>
<comment type="caution">
    <text evidence="3">The sequence shown here is derived from an EMBL/GenBank/DDBJ whole genome shotgun (WGS) entry which is preliminary data.</text>
</comment>
<keyword evidence="2" id="KW-0812">Transmembrane</keyword>
<evidence type="ECO:0000256" key="2">
    <source>
        <dbReference type="SAM" id="Phobius"/>
    </source>
</evidence>
<dbReference type="Proteomes" id="UP000221165">
    <property type="component" value="Unassembled WGS sequence"/>
</dbReference>
<keyword evidence="2" id="KW-1133">Transmembrane helix</keyword>
<dbReference type="GeneID" id="94431554"/>
<accession>A0A2C6KMX5</accession>
<gene>
    <name evidence="3" type="ORF">CSUI_008208</name>
</gene>